<dbReference type="Gene3D" id="3.20.20.370">
    <property type="entry name" value="Glycoside hydrolase/deacetylase"/>
    <property type="match status" value="1"/>
</dbReference>
<keyword evidence="2" id="KW-1185">Reference proteome</keyword>
<sequence length="310" mass="35377">MGLPITWPEGKRFAFTIFDDADNDRLVNVRPVYDFLGDLGIFSTKSVWTLAAQYEATLGGLSTEDPEYLTWARRLHERGFEIGFHGARCHSSTREETQRGLDLFREHFGSDPRSMSNHFQNVDSIYWGAARLSGARRWVYRAANFHASLRAEGHVTSSKYFWGDLCRDRIRYVRNFVFRDINTLAACPFMPYYDATLPFVNGWYASSEGGNIRSFNAMLTEANQDRLAEEGGACIMYAHFAKGFYVDGRLEPRFVALMRRLASLGGWFVPTGTLLDFLAEKHGGLHEITATQRDALEWRWLLAKLLHGSS</sequence>
<evidence type="ECO:0000313" key="1">
    <source>
        <dbReference type="EMBL" id="EDY20259.1"/>
    </source>
</evidence>
<organism evidence="1 2">
    <name type="scientific">Chthoniobacter flavus Ellin428</name>
    <dbReference type="NCBI Taxonomy" id="497964"/>
    <lineage>
        <taxon>Bacteria</taxon>
        <taxon>Pseudomonadati</taxon>
        <taxon>Verrucomicrobiota</taxon>
        <taxon>Spartobacteria</taxon>
        <taxon>Chthoniobacterales</taxon>
        <taxon>Chthoniobacteraceae</taxon>
        <taxon>Chthoniobacter</taxon>
    </lineage>
</organism>
<evidence type="ECO:0008006" key="3">
    <source>
        <dbReference type="Google" id="ProtNLM"/>
    </source>
</evidence>
<dbReference type="AlphaFoldDB" id="B4CZU5"/>
<comment type="caution">
    <text evidence="1">The sequence shown here is derived from an EMBL/GenBank/DDBJ whole genome shotgun (WGS) entry which is preliminary data.</text>
</comment>
<dbReference type="eggNOG" id="ENOG50312EV">
    <property type="taxonomic scope" value="Bacteria"/>
</dbReference>
<dbReference type="InterPro" id="IPR011330">
    <property type="entry name" value="Glyco_hydro/deAcase_b/a-brl"/>
</dbReference>
<dbReference type="Proteomes" id="UP000005824">
    <property type="component" value="Unassembled WGS sequence"/>
</dbReference>
<dbReference type="SUPFAM" id="SSF88713">
    <property type="entry name" value="Glycoside hydrolase/deacetylase"/>
    <property type="match status" value="1"/>
</dbReference>
<dbReference type="RefSeq" id="WP_006979508.1">
    <property type="nucleotide sequence ID" value="NZ_ABVL01000005.1"/>
</dbReference>
<dbReference type="EMBL" id="ABVL01000005">
    <property type="protein sequence ID" value="EDY20259.1"/>
    <property type="molecule type" value="Genomic_DNA"/>
</dbReference>
<evidence type="ECO:0000313" key="2">
    <source>
        <dbReference type="Proteomes" id="UP000005824"/>
    </source>
</evidence>
<gene>
    <name evidence="1" type="ORF">CfE428DRAFT_2183</name>
</gene>
<name>B4CZU5_9BACT</name>
<protein>
    <recommendedName>
        <fullName evidence="3">Polysaccharide deacetylase</fullName>
    </recommendedName>
</protein>
<accession>B4CZU5</accession>
<proteinExistence type="predicted"/>
<dbReference type="GO" id="GO:0005975">
    <property type="term" value="P:carbohydrate metabolic process"/>
    <property type="evidence" value="ECO:0007669"/>
    <property type="project" value="InterPro"/>
</dbReference>
<dbReference type="STRING" id="497964.CfE428DRAFT_2183"/>
<dbReference type="InParanoid" id="B4CZU5"/>
<reference evidence="1 2" key="1">
    <citation type="journal article" date="2011" name="J. Bacteriol.">
        <title>Genome sequence of Chthoniobacter flavus Ellin428, an aerobic heterotrophic soil bacterium.</title>
        <authorList>
            <person name="Kant R."/>
            <person name="van Passel M.W."/>
            <person name="Palva A."/>
            <person name="Lucas S."/>
            <person name="Lapidus A."/>
            <person name="Glavina Del Rio T."/>
            <person name="Dalin E."/>
            <person name="Tice H."/>
            <person name="Bruce D."/>
            <person name="Goodwin L."/>
            <person name="Pitluck S."/>
            <person name="Larimer F.W."/>
            <person name="Land M.L."/>
            <person name="Hauser L."/>
            <person name="Sangwan P."/>
            <person name="de Vos W.M."/>
            <person name="Janssen P.H."/>
            <person name="Smidt H."/>
        </authorList>
    </citation>
    <scope>NUCLEOTIDE SEQUENCE [LARGE SCALE GENOMIC DNA]</scope>
    <source>
        <strain evidence="1 2">Ellin428</strain>
    </source>
</reference>